<evidence type="ECO:0000256" key="2">
    <source>
        <dbReference type="ARBA" id="ARBA00023125"/>
    </source>
</evidence>
<protein>
    <submittedName>
        <fullName evidence="6">TetR/AcrR family transcriptional regulator</fullName>
    </submittedName>
</protein>
<dbReference type="AlphaFoldDB" id="A0A967F1Y8"/>
<accession>A0A967F1Y8</accession>
<name>A0A967F1Y8_9PROT</name>
<comment type="caution">
    <text evidence="6">The sequence shown here is derived from an EMBL/GenBank/DDBJ whole genome shotgun (WGS) entry which is preliminary data.</text>
</comment>
<feature type="DNA-binding region" description="H-T-H motif" evidence="4">
    <location>
        <begin position="47"/>
        <end position="66"/>
    </location>
</feature>
<dbReference type="GO" id="GO:0003700">
    <property type="term" value="F:DNA-binding transcription factor activity"/>
    <property type="evidence" value="ECO:0007669"/>
    <property type="project" value="TreeGrafter"/>
</dbReference>
<dbReference type="InterPro" id="IPR009057">
    <property type="entry name" value="Homeodomain-like_sf"/>
</dbReference>
<dbReference type="SUPFAM" id="SSF48498">
    <property type="entry name" value="Tetracyclin repressor-like, C-terminal domain"/>
    <property type="match status" value="1"/>
</dbReference>
<dbReference type="Gene3D" id="1.10.10.60">
    <property type="entry name" value="Homeodomain-like"/>
    <property type="match status" value="1"/>
</dbReference>
<sequence>MERKSIDDNFAAKRSPSGAAVMRKSVTDALTRAFFEEWAQKGYGALSLEAVAKRAGVGKAALYRRWSSKHEMAIQLIKTVGLDLTPIPDSGTLIEDLRLILLSLRRTLRHRLIRRILPDLHAEMARSSALSAEIRSTLQYERRERGKVIVDRAITRGELPKDTDRDLANDALASILYWRIIVTGGSVSSTEIDKIAQFIAAGLASDQTFESESSRP</sequence>
<dbReference type="EMBL" id="JAAQPH010000022">
    <property type="protein sequence ID" value="NIA71436.1"/>
    <property type="molecule type" value="Genomic_DNA"/>
</dbReference>
<evidence type="ECO:0000313" key="6">
    <source>
        <dbReference type="EMBL" id="NIA71436.1"/>
    </source>
</evidence>
<proteinExistence type="predicted"/>
<dbReference type="InterPro" id="IPR050109">
    <property type="entry name" value="HTH-type_TetR-like_transc_reg"/>
</dbReference>
<dbReference type="InterPro" id="IPR011075">
    <property type="entry name" value="TetR_C"/>
</dbReference>
<dbReference type="InterPro" id="IPR023772">
    <property type="entry name" value="DNA-bd_HTH_TetR-type_CS"/>
</dbReference>
<evidence type="ECO:0000256" key="1">
    <source>
        <dbReference type="ARBA" id="ARBA00023015"/>
    </source>
</evidence>
<dbReference type="InterPro" id="IPR036271">
    <property type="entry name" value="Tet_transcr_reg_TetR-rel_C_sf"/>
</dbReference>
<dbReference type="PANTHER" id="PTHR30055">
    <property type="entry name" value="HTH-TYPE TRANSCRIPTIONAL REGULATOR RUTR"/>
    <property type="match status" value="1"/>
</dbReference>
<feature type="domain" description="HTH tetR-type" evidence="5">
    <location>
        <begin position="24"/>
        <end position="84"/>
    </location>
</feature>
<organism evidence="6 7">
    <name type="scientific">Pelagibius litoralis</name>
    <dbReference type="NCBI Taxonomy" id="374515"/>
    <lineage>
        <taxon>Bacteria</taxon>
        <taxon>Pseudomonadati</taxon>
        <taxon>Pseudomonadota</taxon>
        <taxon>Alphaproteobacteria</taxon>
        <taxon>Rhodospirillales</taxon>
        <taxon>Rhodovibrionaceae</taxon>
        <taxon>Pelagibius</taxon>
    </lineage>
</organism>
<evidence type="ECO:0000256" key="4">
    <source>
        <dbReference type="PROSITE-ProRule" id="PRU00335"/>
    </source>
</evidence>
<dbReference type="PANTHER" id="PTHR30055:SF148">
    <property type="entry name" value="TETR-FAMILY TRANSCRIPTIONAL REGULATOR"/>
    <property type="match status" value="1"/>
</dbReference>
<dbReference type="PROSITE" id="PS50977">
    <property type="entry name" value="HTH_TETR_2"/>
    <property type="match status" value="1"/>
</dbReference>
<evidence type="ECO:0000256" key="3">
    <source>
        <dbReference type="ARBA" id="ARBA00023163"/>
    </source>
</evidence>
<dbReference type="InterPro" id="IPR001647">
    <property type="entry name" value="HTH_TetR"/>
</dbReference>
<keyword evidence="1" id="KW-0805">Transcription regulation</keyword>
<dbReference type="Gene3D" id="1.10.357.10">
    <property type="entry name" value="Tetracycline Repressor, domain 2"/>
    <property type="match status" value="1"/>
</dbReference>
<dbReference type="SUPFAM" id="SSF46689">
    <property type="entry name" value="Homeodomain-like"/>
    <property type="match status" value="1"/>
</dbReference>
<keyword evidence="2 4" id="KW-0238">DNA-binding</keyword>
<gene>
    <name evidence="6" type="ORF">HBA54_22845</name>
</gene>
<dbReference type="Pfam" id="PF16859">
    <property type="entry name" value="TetR_C_11"/>
    <property type="match status" value="1"/>
</dbReference>
<evidence type="ECO:0000259" key="5">
    <source>
        <dbReference type="PROSITE" id="PS50977"/>
    </source>
</evidence>
<dbReference type="GO" id="GO:0000976">
    <property type="term" value="F:transcription cis-regulatory region binding"/>
    <property type="evidence" value="ECO:0007669"/>
    <property type="project" value="TreeGrafter"/>
</dbReference>
<dbReference type="Proteomes" id="UP000761264">
    <property type="component" value="Unassembled WGS sequence"/>
</dbReference>
<evidence type="ECO:0000313" key="7">
    <source>
        <dbReference type="Proteomes" id="UP000761264"/>
    </source>
</evidence>
<dbReference type="PROSITE" id="PS01081">
    <property type="entry name" value="HTH_TETR_1"/>
    <property type="match status" value="1"/>
</dbReference>
<dbReference type="RefSeq" id="WP_167229072.1">
    <property type="nucleotide sequence ID" value="NZ_JAAQPH010000022.1"/>
</dbReference>
<dbReference type="Pfam" id="PF00440">
    <property type="entry name" value="TetR_N"/>
    <property type="match status" value="1"/>
</dbReference>
<keyword evidence="7" id="KW-1185">Reference proteome</keyword>
<reference evidence="6" key="1">
    <citation type="submission" date="2020-03" db="EMBL/GenBank/DDBJ databases">
        <title>Genome of Pelagibius litoralis DSM 21314T.</title>
        <authorList>
            <person name="Wang G."/>
        </authorList>
    </citation>
    <scope>NUCLEOTIDE SEQUENCE</scope>
    <source>
        <strain evidence="6">DSM 21314</strain>
    </source>
</reference>
<keyword evidence="3" id="KW-0804">Transcription</keyword>